<protein>
    <submittedName>
        <fullName evidence="2">Uncharacterized protein</fullName>
    </submittedName>
</protein>
<proteinExistence type="predicted"/>
<feature type="region of interest" description="Disordered" evidence="1">
    <location>
        <begin position="71"/>
        <end position="90"/>
    </location>
</feature>
<dbReference type="EMBL" id="GBRH01164923">
    <property type="protein sequence ID" value="JAE32973.1"/>
    <property type="molecule type" value="Transcribed_RNA"/>
</dbReference>
<feature type="region of interest" description="Disordered" evidence="1">
    <location>
        <begin position="1"/>
        <end position="22"/>
    </location>
</feature>
<evidence type="ECO:0000256" key="1">
    <source>
        <dbReference type="SAM" id="MobiDB-lite"/>
    </source>
</evidence>
<evidence type="ECO:0000313" key="2">
    <source>
        <dbReference type="EMBL" id="JAE32973.1"/>
    </source>
</evidence>
<accession>A0A0A9HJA7</accession>
<feature type="compositionally biased region" description="Low complexity" evidence="1">
    <location>
        <begin position="79"/>
        <end position="89"/>
    </location>
</feature>
<reference evidence="2" key="1">
    <citation type="submission" date="2014-09" db="EMBL/GenBank/DDBJ databases">
        <authorList>
            <person name="Magalhaes I.L.F."/>
            <person name="Oliveira U."/>
            <person name="Santos F.R."/>
            <person name="Vidigal T.H.D.A."/>
            <person name="Brescovit A.D."/>
            <person name="Santos A.J."/>
        </authorList>
    </citation>
    <scope>NUCLEOTIDE SEQUENCE</scope>
    <source>
        <tissue evidence="2">Shoot tissue taken approximately 20 cm above the soil surface</tissue>
    </source>
</reference>
<dbReference type="AlphaFoldDB" id="A0A0A9HJA7"/>
<organism evidence="2">
    <name type="scientific">Arundo donax</name>
    <name type="common">Giant reed</name>
    <name type="synonym">Donax arundinaceus</name>
    <dbReference type="NCBI Taxonomy" id="35708"/>
    <lineage>
        <taxon>Eukaryota</taxon>
        <taxon>Viridiplantae</taxon>
        <taxon>Streptophyta</taxon>
        <taxon>Embryophyta</taxon>
        <taxon>Tracheophyta</taxon>
        <taxon>Spermatophyta</taxon>
        <taxon>Magnoliopsida</taxon>
        <taxon>Liliopsida</taxon>
        <taxon>Poales</taxon>
        <taxon>Poaceae</taxon>
        <taxon>PACMAD clade</taxon>
        <taxon>Arundinoideae</taxon>
        <taxon>Arundineae</taxon>
        <taxon>Arundo</taxon>
    </lineage>
</organism>
<sequence>MPVPRRKGIPSEAPNTLPCWPGLTSNRLGSGALNPGGGANSASSEAEVVSGWAALTRVVLARALERTGAALRGTGNAGRGSAAAGAAAGDMDSVRCGDVTRASLRAKTSKKRLVGLRSGVGGGRSGHSI</sequence>
<name>A0A0A9HJA7_ARUDO</name>
<reference evidence="2" key="2">
    <citation type="journal article" date="2015" name="Data Brief">
        <title>Shoot transcriptome of the giant reed, Arundo donax.</title>
        <authorList>
            <person name="Barrero R.A."/>
            <person name="Guerrero F.D."/>
            <person name="Moolhuijzen P."/>
            <person name="Goolsby J.A."/>
            <person name="Tidwell J."/>
            <person name="Bellgard S.E."/>
            <person name="Bellgard M.I."/>
        </authorList>
    </citation>
    <scope>NUCLEOTIDE SEQUENCE</scope>
    <source>
        <tissue evidence="2">Shoot tissue taken approximately 20 cm above the soil surface</tissue>
    </source>
</reference>